<evidence type="ECO:0000313" key="11">
    <source>
        <dbReference type="Proteomes" id="UP000291822"/>
    </source>
</evidence>
<dbReference type="InterPro" id="IPR036388">
    <property type="entry name" value="WH-like_DNA-bd_sf"/>
</dbReference>
<dbReference type="SMART" id="SM00448">
    <property type="entry name" value="REC"/>
    <property type="match status" value="1"/>
</dbReference>
<gene>
    <name evidence="10" type="ORF">EZM97_06090</name>
</gene>
<feature type="domain" description="OmpR/PhoB-type" evidence="9">
    <location>
        <begin position="146"/>
        <end position="248"/>
    </location>
</feature>
<evidence type="ECO:0000256" key="1">
    <source>
        <dbReference type="ARBA" id="ARBA00022553"/>
    </source>
</evidence>
<name>A0A4R0YWN5_9GAMM</name>
<comment type="caution">
    <text evidence="10">The sequence shown here is derived from an EMBL/GenBank/DDBJ whole genome shotgun (WGS) entry which is preliminary data.</text>
</comment>
<dbReference type="Gene3D" id="3.40.50.2300">
    <property type="match status" value="1"/>
</dbReference>
<dbReference type="PROSITE" id="PS51755">
    <property type="entry name" value="OMPR_PHOB"/>
    <property type="match status" value="1"/>
</dbReference>
<dbReference type="PANTHER" id="PTHR48111:SF1">
    <property type="entry name" value="TWO-COMPONENT RESPONSE REGULATOR ORR33"/>
    <property type="match status" value="1"/>
</dbReference>
<evidence type="ECO:0000259" key="8">
    <source>
        <dbReference type="PROSITE" id="PS50110"/>
    </source>
</evidence>
<dbReference type="Gene3D" id="1.10.10.10">
    <property type="entry name" value="Winged helix-like DNA-binding domain superfamily/Winged helix DNA-binding domain"/>
    <property type="match status" value="1"/>
</dbReference>
<keyword evidence="1 6" id="KW-0597">Phosphoprotein</keyword>
<evidence type="ECO:0000256" key="4">
    <source>
        <dbReference type="ARBA" id="ARBA00023125"/>
    </source>
</evidence>
<keyword evidence="5" id="KW-0804">Transcription</keyword>
<dbReference type="RefSeq" id="WP_131150333.1">
    <property type="nucleotide sequence ID" value="NZ_SJTG01000001.1"/>
</dbReference>
<dbReference type="PANTHER" id="PTHR48111">
    <property type="entry name" value="REGULATOR OF RPOS"/>
    <property type="match status" value="1"/>
</dbReference>
<keyword evidence="11" id="KW-1185">Reference proteome</keyword>
<dbReference type="Pfam" id="PF00072">
    <property type="entry name" value="Response_reg"/>
    <property type="match status" value="1"/>
</dbReference>
<dbReference type="InterPro" id="IPR001867">
    <property type="entry name" value="OmpR/PhoB-type_DNA-bd"/>
</dbReference>
<dbReference type="InterPro" id="IPR011006">
    <property type="entry name" value="CheY-like_superfamily"/>
</dbReference>
<dbReference type="GO" id="GO:0005829">
    <property type="term" value="C:cytosol"/>
    <property type="evidence" value="ECO:0007669"/>
    <property type="project" value="TreeGrafter"/>
</dbReference>
<keyword evidence="2" id="KW-0902">Two-component regulatory system</keyword>
<feature type="domain" description="Response regulatory" evidence="8">
    <location>
        <begin position="18"/>
        <end position="132"/>
    </location>
</feature>
<keyword evidence="4 7" id="KW-0238">DNA-binding</keyword>
<evidence type="ECO:0000256" key="6">
    <source>
        <dbReference type="PROSITE-ProRule" id="PRU00169"/>
    </source>
</evidence>
<dbReference type="InterPro" id="IPR016032">
    <property type="entry name" value="Sig_transdc_resp-reg_C-effctor"/>
</dbReference>
<evidence type="ECO:0000313" key="10">
    <source>
        <dbReference type="EMBL" id="TCI13832.1"/>
    </source>
</evidence>
<dbReference type="Proteomes" id="UP000291822">
    <property type="component" value="Unassembled WGS sequence"/>
</dbReference>
<dbReference type="EMBL" id="SJTG01000001">
    <property type="protein sequence ID" value="TCI13832.1"/>
    <property type="molecule type" value="Genomic_DNA"/>
</dbReference>
<dbReference type="GO" id="GO:0032993">
    <property type="term" value="C:protein-DNA complex"/>
    <property type="evidence" value="ECO:0007669"/>
    <property type="project" value="TreeGrafter"/>
</dbReference>
<dbReference type="PROSITE" id="PS50110">
    <property type="entry name" value="RESPONSE_REGULATORY"/>
    <property type="match status" value="1"/>
</dbReference>
<sequence>MEATSVGDVAERALPAWHVAVLEDDASLRDQVIVPGLAQFGFKATGLGSAAELYRSMLAHAFDMIVLDLGLPDEDGVSVARYLRQFSAIGILVLTGRERQHDQVHSLDAGADVFLRKPAGVAELAASLHSLGRRLQAPLPGTTVDNETHSPGQGDWRLQTGGWHLVSPGGVVVSLSPSERCVMQLLVDARGAVVTRKDIIFALRQDSYDFDPHRLEMLIYRLRRKVRELALPVLPLVTVRSSGYAFVIGHPAASVP</sequence>
<dbReference type="GO" id="GO:0006355">
    <property type="term" value="P:regulation of DNA-templated transcription"/>
    <property type="evidence" value="ECO:0007669"/>
    <property type="project" value="InterPro"/>
</dbReference>
<dbReference type="SUPFAM" id="SSF46894">
    <property type="entry name" value="C-terminal effector domain of the bipartite response regulators"/>
    <property type="match status" value="1"/>
</dbReference>
<keyword evidence="3" id="KW-0805">Transcription regulation</keyword>
<dbReference type="InterPro" id="IPR039420">
    <property type="entry name" value="WalR-like"/>
</dbReference>
<reference evidence="10 11" key="1">
    <citation type="submission" date="2019-02" db="EMBL/GenBank/DDBJ databases">
        <title>Dyella amyloliquefaciens sp. nov., isolated from forest soil.</title>
        <authorList>
            <person name="Gao Z.-H."/>
            <person name="Qiu L.-H."/>
        </authorList>
    </citation>
    <scope>NUCLEOTIDE SEQUENCE [LARGE SCALE GENOMIC DNA]</scope>
    <source>
        <strain evidence="10 11">KACC 12747</strain>
    </source>
</reference>
<dbReference type="GO" id="GO:0000976">
    <property type="term" value="F:transcription cis-regulatory region binding"/>
    <property type="evidence" value="ECO:0007669"/>
    <property type="project" value="TreeGrafter"/>
</dbReference>
<evidence type="ECO:0000256" key="5">
    <source>
        <dbReference type="ARBA" id="ARBA00023163"/>
    </source>
</evidence>
<dbReference type="Pfam" id="PF00486">
    <property type="entry name" value="Trans_reg_C"/>
    <property type="match status" value="1"/>
</dbReference>
<evidence type="ECO:0000256" key="3">
    <source>
        <dbReference type="ARBA" id="ARBA00023015"/>
    </source>
</evidence>
<proteinExistence type="predicted"/>
<dbReference type="AlphaFoldDB" id="A0A4R0YWN5"/>
<dbReference type="SMART" id="SM00862">
    <property type="entry name" value="Trans_reg_C"/>
    <property type="match status" value="1"/>
</dbReference>
<dbReference type="GO" id="GO:0000156">
    <property type="term" value="F:phosphorelay response regulator activity"/>
    <property type="evidence" value="ECO:0007669"/>
    <property type="project" value="TreeGrafter"/>
</dbReference>
<organism evidence="10 11">
    <name type="scientific">Dyella soli</name>
    <dbReference type="NCBI Taxonomy" id="522319"/>
    <lineage>
        <taxon>Bacteria</taxon>
        <taxon>Pseudomonadati</taxon>
        <taxon>Pseudomonadota</taxon>
        <taxon>Gammaproteobacteria</taxon>
        <taxon>Lysobacterales</taxon>
        <taxon>Rhodanobacteraceae</taxon>
        <taxon>Dyella</taxon>
    </lineage>
</organism>
<dbReference type="SUPFAM" id="SSF52172">
    <property type="entry name" value="CheY-like"/>
    <property type="match status" value="1"/>
</dbReference>
<accession>A0A4R0YWN5</accession>
<dbReference type="InterPro" id="IPR001789">
    <property type="entry name" value="Sig_transdc_resp-reg_receiver"/>
</dbReference>
<evidence type="ECO:0000259" key="9">
    <source>
        <dbReference type="PROSITE" id="PS51755"/>
    </source>
</evidence>
<evidence type="ECO:0000256" key="7">
    <source>
        <dbReference type="PROSITE-ProRule" id="PRU01091"/>
    </source>
</evidence>
<feature type="modified residue" description="4-aspartylphosphate" evidence="6">
    <location>
        <position position="68"/>
    </location>
</feature>
<feature type="DNA-binding region" description="OmpR/PhoB-type" evidence="7">
    <location>
        <begin position="146"/>
        <end position="248"/>
    </location>
</feature>
<dbReference type="CDD" id="cd00383">
    <property type="entry name" value="trans_reg_C"/>
    <property type="match status" value="1"/>
</dbReference>
<protein>
    <submittedName>
        <fullName evidence="10">Response regulator transcription factor</fullName>
    </submittedName>
</protein>
<evidence type="ECO:0000256" key="2">
    <source>
        <dbReference type="ARBA" id="ARBA00023012"/>
    </source>
</evidence>